<dbReference type="SUPFAM" id="SSF46934">
    <property type="entry name" value="UBA-like"/>
    <property type="match status" value="1"/>
</dbReference>
<evidence type="ECO:0000256" key="2">
    <source>
        <dbReference type="ARBA" id="ARBA00022768"/>
    </source>
</evidence>
<dbReference type="Proteomes" id="UP000815677">
    <property type="component" value="Unassembled WGS sequence"/>
</dbReference>
<gene>
    <name evidence="6" type="primary">TSF1</name>
    <name evidence="8" type="ORF">MCHLO_13968</name>
</gene>
<evidence type="ECO:0000256" key="4">
    <source>
        <dbReference type="ARBA" id="ARBA00022946"/>
    </source>
</evidence>
<dbReference type="SUPFAM" id="SSF54713">
    <property type="entry name" value="Elongation factor Ts (EF-Ts), dimerisation domain"/>
    <property type="match status" value="2"/>
</dbReference>
<dbReference type="PANTHER" id="PTHR11741:SF0">
    <property type="entry name" value="ELONGATION FACTOR TS, MITOCHONDRIAL"/>
    <property type="match status" value="1"/>
</dbReference>
<dbReference type="InterPro" id="IPR036402">
    <property type="entry name" value="EF-Ts_dimer_sf"/>
</dbReference>
<comment type="subcellular location">
    <subcellularLocation>
        <location evidence="6">Mitochondrion</location>
    </subcellularLocation>
</comment>
<keyword evidence="2 6" id="KW-0251">Elongation factor</keyword>
<evidence type="ECO:0000313" key="8">
    <source>
        <dbReference type="EMBL" id="GAT57434.1"/>
    </source>
</evidence>
<proteinExistence type="inferred from homology"/>
<organism evidence="8 9">
    <name type="scientific">Mycena chlorophos</name>
    <name type="common">Agaric fungus</name>
    <name type="synonym">Agaricus chlorophos</name>
    <dbReference type="NCBI Taxonomy" id="658473"/>
    <lineage>
        <taxon>Eukaryota</taxon>
        <taxon>Fungi</taxon>
        <taxon>Dikarya</taxon>
        <taxon>Basidiomycota</taxon>
        <taxon>Agaricomycotina</taxon>
        <taxon>Agaricomycetes</taxon>
        <taxon>Agaricomycetidae</taxon>
        <taxon>Agaricales</taxon>
        <taxon>Marasmiineae</taxon>
        <taxon>Mycenaceae</taxon>
        <taxon>Mycena</taxon>
    </lineage>
</organism>
<keyword evidence="5 6" id="KW-0496">Mitochondrion</keyword>
<evidence type="ECO:0000256" key="3">
    <source>
        <dbReference type="ARBA" id="ARBA00022917"/>
    </source>
</evidence>
<sequence>MWRSPFLCAGRTGSSLSLRRAFYSTEPTAKTPIKLVAELRKRTDGISIVKAREALAATNNNLDAALEWLNADLLASGAKRAAKVQDRFAGEGLISVSLLSNGGTNAPGALRAAMIELNCETDFVGRNDLFAQLAADIAHTAAFMSEAAPTAFAAYPVEVLNDAPILSASNPNTNPDPSATVSRAIRDLIAKVGENVVLKRAVSVVEDPVADPEHGKRLISYLHGSVRDAMQGRIGVIGLLNLTSPAALFASTSARENLERLERALARQIAGFETRSVRSDAKDETALYEQPFMIAGEFSGLPVGEALQKWSEANSAKVEVNQFVKWTLGEPVDA</sequence>
<keyword evidence="4" id="KW-0809">Transit peptide</keyword>
<dbReference type="Gene3D" id="1.10.8.10">
    <property type="entry name" value="DNA helicase RuvA subunit, C-terminal domain"/>
    <property type="match status" value="1"/>
</dbReference>
<comment type="function">
    <text evidence="6">Associates with the EF-Tu.GDP complex and induces the exchange of GDP to GTP. It remains bound to the aminoacyl-tRNA.EF-Tu.GTP complex up to the GTP hydrolysis stage on the ribosome.</text>
</comment>
<evidence type="ECO:0000259" key="7">
    <source>
        <dbReference type="Pfam" id="PF00889"/>
    </source>
</evidence>
<dbReference type="PANTHER" id="PTHR11741">
    <property type="entry name" value="ELONGATION FACTOR TS"/>
    <property type="match status" value="1"/>
</dbReference>
<evidence type="ECO:0000256" key="6">
    <source>
        <dbReference type="HAMAP-Rule" id="MF_03135"/>
    </source>
</evidence>
<dbReference type="InterPro" id="IPR001816">
    <property type="entry name" value="Transl_elong_EFTs/EF1B"/>
</dbReference>
<dbReference type="InterPro" id="IPR014039">
    <property type="entry name" value="Transl_elong_EFTs/EF1B_dimer"/>
</dbReference>
<evidence type="ECO:0000256" key="1">
    <source>
        <dbReference type="ARBA" id="ARBA00005532"/>
    </source>
</evidence>
<feature type="domain" description="Translation elongation factor EFTs/EF1B dimerisation" evidence="7">
    <location>
        <begin position="112"/>
        <end position="287"/>
    </location>
</feature>
<comment type="similarity">
    <text evidence="1 6">Belongs to the EF-Ts family.</text>
</comment>
<accession>A0ABQ0M2A3</accession>
<dbReference type="Pfam" id="PF00889">
    <property type="entry name" value="EF_TS"/>
    <property type="match status" value="1"/>
</dbReference>
<reference evidence="8" key="1">
    <citation type="submission" date="2014-09" db="EMBL/GenBank/DDBJ databases">
        <title>Genome sequence of the luminous mushroom Mycena chlorophos for searching fungal bioluminescence genes.</title>
        <authorList>
            <person name="Tanaka Y."/>
            <person name="Kasuga D."/>
            <person name="Oba Y."/>
            <person name="Hase S."/>
            <person name="Sato K."/>
            <person name="Oba Y."/>
            <person name="Sakakibara Y."/>
        </authorList>
    </citation>
    <scope>NUCLEOTIDE SEQUENCE</scope>
</reference>
<dbReference type="EMBL" id="DF849461">
    <property type="protein sequence ID" value="GAT57434.1"/>
    <property type="molecule type" value="Genomic_DNA"/>
</dbReference>
<protein>
    <recommendedName>
        <fullName evidence="6">Elongation factor Ts, mitochondrial</fullName>
        <shortName evidence="6">EF-Ts</shortName>
        <shortName evidence="6">EF-TsMt</shortName>
    </recommendedName>
</protein>
<dbReference type="Gene3D" id="3.30.479.20">
    <property type="entry name" value="Elongation factor Ts, dimerisation domain"/>
    <property type="match status" value="2"/>
</dbReference>
<keyword evidence="3 6" id="KW-0648">Protein biosynthesis</keyword>
<dbReference type="HAMAP" id="MF_00050">
    <property type="entry name" value="EF_Ts"/>
    <property type="match status" value="1"/>
</dbReference>
<dbReference type="InterPro" id="IPR009060">
    <property type="entry name" value="UBA-like_sf"/>
</dbReference>
<keyword evidence="9" id="KW-1185">Reference proteome</keyword>
<name>A0ABQ0M2A3_MYCCL</name>
<evidence type="ECO:0000256" key="5">
    <source>
        <dbReference type="ARBA" id="ARBA00023128"/>
    </source>
</evidence>
<evidence type="ECO:0000313" key="9">
    <source>
        <dbReference type="Proteomes" id="UP000815677"/>
    </source>
</evidence>